<feature type="transmembrane region" description="Helical" evidence="1">
    <location>
        <begin position="12"/>
        <end position="30"/>
    </location>
</feature>
<evidence type="ECO:0000313" key="3">
    <source>
        <dbReference type="Proteomes" id="UP000029078"/>
    </source>
</evidence>
<keyword evidence="1" id="KW-0472">Membrane</keyword>
<dbReference type="RefSeq" id="WP_003808461.1">
    <property type="nucleotide sequence ID" value="NZ_CASFAE010000001.1"/>
</dbReference>
<keyword evidence="3" id="KW-1185">Reference proteome</keyword>
<dbReference type="STRING" id="78346.BRUM_1328"/>
<proteinExistence type="predicted"/>
<reference evidence="2 3" key="1">
    <citation type="submission" date="2014-03" db="EMBL/GenBank/DDBJ databases">
        <title>Genomics of Bifidobacteria.</title>
        <authorList>
            <person name="Ventura M."/>
            <person name="Milani C."/>
            <person name="Lugli G.A."/>
        </authorList>
    </citation>
    <scope>NUCLEOTIDE SEQUENCE [LARGE SCALE GENOMIC DNA]</scope>
    <source>
        <strain evidence="2 3">LMG 21811</strain>
    </source>
</reference>
<keyword evidence="1" id="KW-1133">Transmembrane helix</keyword>
<dbReference type="EMBL" id="JGZL01000008">
    <property type="protein sequence ID" value="KFI89544.1"/>
    <property type="molecule type" value="Genomic_DNA"/>
</dbReference>
<accession>A0A087D1Z4</accession>
<evidence type="ECO:0000256" key="1">
    <source>
        <dbReference type="SAM" id="Phobius"/>
    </source>
</evidence>
<protein>
    <submittedName>
        <fullName evidence="2">Uncharacterized protein</fullName>
    </submittedName>
</protein>
<dbReference type="eggNOG" id="ENOG50320PA">
    <property type="taxonomic scope" value="Bacteria"/>
</dbReference>
<dbReference type="Proteomes" id="UP000029078">
    <property type="component" value="Unassembled WGS sequence"/>
</dbReference>
<organism evidence="2 3">
    <name type="scientific">Bifidobacterium ruminantium</name>
    <dbReference type="NCBI Taxonomy" id="78346"/>
    <lineage>
        <taxon>Bacteria</taxon>
        <taxon>Bacillati</taxon>
        <taxon>Actinomycetota</taxon>
        <taxon>Actinomycetes</taxon>
        <taxon>Bifidobacteriales</taxon>
        <taxon>Bifidobacteriaceae</taxon>
        <taxon>Bifidobacterium</taxon>
    </lineage>
</organism>
<comment type="caution">
    <text evidence="2">The sequence shown here is derived from an EMBL/GenBank/DDBJ whole genome shotgun (WGS) entry which is preliminary data.</text>
</comment>
<gene>
    <name evidence="2" type="ORF">BRUM_1328</name>
</gene>
<sequence length="166" mass="18301">MLTDIVVRVRCIVSIFGIIVACLACVACGTERQDAVPSPSQTTAKAEDGTEFTGAYARRFADTYDNLQTGFARNLIKDGKISEKDIAALESKVMDCICAQAQSEDDFPTFDLTDGALTPVPYTGANAQKDNRVAKECMERYDGYKLSDLSQYVYRHEHPDDTHLSN</sequence>
<keyword evidence="1" id="KW-0812">Transmembrane</keyword>
<evidence type="ECO:0000313" key="2">
    <source>
        <dbReference type="EMBL" id="KFI89544.1"/>
    </source>
</evidence>
<dbReference type="AlphaFoldDB" id="A0A087D1Z4"/>
<name>A0A087D1Z4_BIFRU</name>